<feature type="compositionally biased region" description="Pro residues" evidence="5">
    <location>
        <begin position="144"/>
        <end position="166"/>
    </location>
</feature>
<keyword evidence="4 6" id="KW-0472">Membrane</keyword>
<dbReference type="Pfam" id="PF08507">
    <property type="entry name" value="COPI_assoc"/>
    <property type="match status" value="1"/>
</dbReference>
<protein>
    <submittedName>
        <fullName evidence="7">Uncharacterized protein</fullName>
    </submittedName>
</protein>
<evidence type="ECO:0000256" key="1">
    <source>
        <dbReference type="ARBA" id="ARBA00004141"/>
    </source>
</evidence>
<evidence type="ECO:0000313" key="7">
    <source>
        <dbReference type="EMBL" id="CAH0366353.1"/>
    </source>
</evidence>
<feature type="transmembrane region" description="Helical" evidence="6">
    <location>
        <begin position="16"/>
        <end position="38"/>
    </location>
</feature>
<dbReference type="InterPro" id="IPR013714">
    <property type="entry name" value="Golgi_TVP15"/>
</dbReference>
<accession>A0A8J2S6M0</accession>
<proteinExistence type="predicted"/>
<organism evidence="7 8">
    <name type="scientific">Pelagomonas calceolata</name>
    <dbReference type="NCBI Taxonomy" id="35677"/>
    <lineage>
        <taxon>Eukaryota</taxon>
        <taxon>Sar</taxon>
        <taxon>Stramenopiles</taxon>
        <taxon>Ochrophyta</taxon>
        <taxon>Pelagophyceae</taxon>
        <taxon>Pelagomonadales</taxon>
        <taxon>Pelagomonadaceae</taxon>
        <taxon>Pelagomonas</taxon>
    </lineage>
</organism>
<dbReference type="AlphaFoldDB" id="A0A8J2S6M0"/>
<dbReference type="EMBL" id="CAKKNE010000001">
    <property type="protein sequence ID" value="CAH0366353.1"/>
    <property type="molecule type" value="Genomic_DNA"/>
</dbReference>
<evidence type="ECO:0000256" key="3">
    <source>
        <dbReference type="ARBA" id="ARBA00022989"/>
    </source>
</evidence>
<dbReference type="GO" id="GO:0016020">
    <property type="term" value="C:membrane"/>
    <property type="evidence" value="ECO:0007669"/>
    <property type="project" value="UniProtKB-SubCell"/>
</dbReference>
<reference evidence="7" key="1">
    <citation type="submission" date="2021-11" db="EMBL/GenBank/DDBJ databases">
        <authorList>
            <consortium name="Genoscope - CEA"/>
            <person name="William W."/>
        </authorList>
    </citation>
    <scope>NUCLEOTIDE SEQUENCE</scope>
</reference>
<dbReference type="Proteomes" id="UP000789595">
    <property type="component" value="Unassembled WGS sequence"/>
</dbReference>
<gene>
    <name evidence="7" type="ORF">PECAL_1P28420</name>
</gene>
<evidence type="ECO:0000256" key="4">
    <source>
        <dbReference type="ARBA" id="ARBA00023136"/>
    </source>
</evidence>
<comment type="subcellular location">
    <subcellularLocation>
        <location evidence="1">Membrane</location>
        <topology evidence="1">Multi-pass membrane protein</topology>
    </subcellularLocation>
</comment>
<feature type="transmembrane region" description="Helical" evidence="6">
    <location>
        <begin position="106"/>
        <end position="126"/>
    </location>
</feature>
<dbReference type="OrthoDB" id="423534at2759"/>
<dbReference type="PANTHER" id="PTHR28128:SF1">
    <property type="entry name" value="GOLGI APPARATUS MEMBRANE PROTEIN TVP15"/>
    <property type="match status" value="1"/>
</dbReference>
<keyword evidence="2 6" id="KW-0812">Transmembrane</keyword>
<feature type="transmembrane region" description="Helical" evidence="6">
    <location>
        <begin position="50"/>
        <end position="72"/>
    </location>
</feature>
<keyword evidence="3 6" id="KW-1133">Transmembrane helix</keyword>
<evidence type="ECO:0000256" key="6">
    <source>
        <dbReference type="SAM" id="Phobius"/>
    </source>
</evidence>
<evidence type="ECO:0000256" key="2">
    <source>
        <dbReference type="ARBA" id="ARBA00022692"/>
    </source>
</evidence>
<sequence length="166" mass="17718">MPDQPAQQSRFPANRIFNLAGALMGGLLMVIGIAICAAASEKGIDAAREFILGLYMVGFGAFAVATECVYLPNVVKYMLILDSYLGKGCFFIFWGFLMWGKKPEWIIASLIFLGAGVCFICGSFAVSSPPVYLCGERPADAKPGAPPRAPENSRPAPPGDPVWPPA</sequence>
<feature type="region of interest" description="Disordered" evidence="5">
    <location>
        <begin position="139"/>
        <end position="166"/>
    </location>
</feature>
<dbReference type="PANTHER" id="PTHR28128">
    <property type="entry name" value="GOLGI APPARATUS MEMBRANE PROTEIN TVP15"/>
    <property type="match status" value="1"/>
</dbReference>
<evidence type="ECO:0000313" key="8">
    <source>
        <dbReference type="Proteomes" id="UP000789595"/>
    </source>
</evidence>
<name>A0A8J2S6M0_9STRA</name>
<keyword evidence="8" id="KW-1185">Reference proteome</keyword>
<feature type="transmembrane region" description="Helical" evidence="6">
    <location>
        <begin position="78"/>
        <end position="99"/>
    </location>
</feature>
<comment type="caution">
    <text evidence="7">The sequence shown here is derived from an EMBL/GenBank/DDBJ whole genome shotgun (WGS) entry which is preliminary data.</text>
</comment>
<evidence type="ECO:0000256" key="5">
    <source>
        <dbReference type="SAM" id="MobiDB-lite"/>
    </source>
</evidence>